<organism evidence="2 3">
    <name type="scientific">Acrobeloides nanus</name>
    <dbReference type="NCBI Taxonomy" id="290746"/>
    <lineage>
        <taxon>Eukaryota</taxon>
        <taxon>Metazoa</taxon>
        <taxon>Ecdysozoa</taxon>
        <taxon>Nematoda</taxon>
        <taxon>Chromadorea</taxon>
        <taxon>Rhabditida</taxon>
        <taxon>Tylenchina</taxon>
        <taxon>Cephalobomorpha</taxon>
        <taxon>Cephaloboidea</taxon>
        <taxon>Cephalobidae</taxon>
        <taxon>Acrobeloides</taxon>
    </lineage>
</organism>
<sequence>MFYIALVILSIYGFGVEATFECYGMSQTFGLWHQKYTCPATAQQCYKFVCTGSPQNPFYIQKGCLDTTSTALTCTTMNNNCNGIGGTGTCYTCSTTRCNDASSLVTSKSFLAIIPILYLIYKTYF</sequence>
<protein>
    <submittedName>
        <fullName evidence="3">Uncharacterized protein</fullName>
    </submittedName>
</protein>
<evidence type="ECO:0000313" key="2">
    <source>
        <dbReference type="Proteomes" id="UP000887540"/>
    </source>
</evidence>
<dbReference type="AlphaFoldDB" id="A0A914E3T1"/>
<feature type="chain" id="PRO_5037690561" evidence="1">
    <location>
        <begin position="19"/>
        <end position="125"/>
    </location>
</feature>
<accession>A0A914E3T1</accession>
<keyword evidence="2" id="KW-1185">Reference proteome</keyword>
<evidence type="ECO:0000313" key="3">
    <source>
        <dbReference type="WBParaSite" id="ACRNAN_scaffold5501.g9103.t1"/>
    </source>
</evidence>
<keyword evidence="1" id="KW-0732">Signal</keyword>
<evidence type="ECO:0000256" key="1">
    <source>
        <dbReference type="SAM" id="SignalP"/>
    </source>
</evidence>
<name>A0A914E3T1_9BILA</name>
<dbReference type="WBParaSite" id="ACRNAN_scaffold5501.g9103.t1">
    <property type="protein sequence ID" value="ACRNAN_scaffold5501.g9103.t1"/>
    <property type="gene ID" value="ACRNAN_scaffold5501.g9103"/>
</dbReference>
<dbReference type="Proteomes" id="UP000887540">
    <property type="component" value="Unplaced"/>
</dbReference>
<reference evidence="3" key="1">
    <citation type="submission" date="2022-11" db="UniProtKB">
        <authorList>
            <consortium name="WormBaseParasite"/>
        </authorList>
    </citation>
    <scope>IDENTIFICATION</scope>
</reference>
<proteinExistence type="predicted"/>
<feature type="signal peptide" evidence="1">
    <location>
        <begin position="1"/>
        <end position="18"/>
    </location>
</feature>